<dbReference type="SMART" id="SM01222">
    <property type="entry name" value="FTCD_N"/>
    <property type="match status" value="1"/>
</dbReference>
<keyword evidence="10 22" id="KW-0808">Transferase</keyword>
<keyword evidence="12" id="KW-0290">Folate-binding</keyword>
<dbReference type="KEGG" id="npy:NPRO_15510"/>
<dbReference type="PANTHER" id="PTHR12234:SF0">
    <property type="entry name" value="FORMIMIDOYLTRANSFERASE-CYCLODEAMINASE"/>
    <property type="match status" value="1"/>
</dbReference>
<dbReference type="EC" id="2.1.2.5" evidence="6"/>
<evidence type="ECO:0000256" key="17">
    <source>
        <dbReference type="ARBA" id="ARBA00025506"/>
    </source>
</evidence>
<comment type="function">
    <text evidence="17">Folate-dependent enzyme, that displays both transferase and deaminase activity. Serves to channel one-carbon units from formiminoglutamate to the folate pool.</text>
</comment>
<dbReference type="SUPFAM" id="SSF55116">
    <property type="entry name" value="Formiminotransferase domain of formiminotransferase-cyclodeaminase"/>
    <property type="match status" value="2"/>
</dbReference>
<evidence type="ECO:0000259" key="20">
    <source>
        <dbReference type="SMART" id="SM01221"/>
    </source>
</evidence>
<evidence type="ECO:0000256" key="15">
    <source>
        <dbReference type="ARBA" id="ARBA00023239"/>
    </source>
</evidence>
<comment type="pathway">
    <text evidence="3">Amino-acid degradation; L-histidine degradation into L-glutamate; L-glutamate from N-formimidoyl-L-glutamate (transferase route): step 1/1.</text>
</comment>
<dbReference type="PANTHER" id="PTHR12234">
    <property type="entry name" value="FORMIMINOTRANSFERASE-CYCLODEAMINASE"/>
    <property type="match status" value="1"/>
</dbReference>
<dbReference type="Pfam" id="PF04961">
    <property type="entry name" value="FTCD_C"/>
    <property type="match status" value="1"/>
</dbReference>
<dbReference type="InterPro" id="IPR012886">
    <property type="entry name" value="Formiminotransferase_N"/>
</dbReference>
<keyword evidence="9" id="KW-0963">Cytoplasm</keyword>
<dbReference type="Pfam" id="PF07837">
    <property type="entry name" value="FTCD_N"/>
    <property type="match status" value="1"/>
</dbReference>
<evidence type="ECO:0000256" key="6">
    <source>
        <dbReference type="ARBA" id="ARBA00012252"/>
    </source>
</evidence>
<evidence type="ECO:0000256" key="14">
    <source>
        <dbReference type="ARBA" id="ARBA00023212"/>
    </source>
</evidence>
<dbReference type="Pfam" id="PF02971">
    <property type="entry name" value="FTCD"/>
    <property type="match status" value="1"/>
</dbReference>
<dbReference type="AlphaFoldDB" id="A0A809S561"/>
<dbReference type="InterPro" id="IPR051623">
    <property type="entry name" value="FTCD"/>
</dbReference>
<keyword evidence="13" id="KW-0333">Golgi apparatus</keyword>
<dbReference type="GO" id="GO:0030409">
    <property type="term" value="F:glutamate formimidoyltransferase activity"/>
    <property type="evidence" value="ECO:0007669"/>
    <property type="project" value="UniProtKB-EC"/>
</dbReference>
<dbReference type="FunFam" id="3.30.990.10:FF:000001">
    <property type="entry name" value="Formimidoyltransferase cyclodeaminase"/>
    <property type="match status" value="1"/>
</dbReference>
<comment type="similarity">
    <text evidence="4">In the N-terminal section; belongs to the formiminotransferase family.</text>
</comment>
<dbReference type="GO" id="GO:0019557">
    <property type="term" value="P:L-histidine catabolic process to glutamate and formate"/>
    <property type="evidence" value="ECO:0007669"/>
    <property type="project" value="UniProtKB-UniPathway"/>
</dbReference>
<evidence type="ECO:0000256" key="3">
    <source>
        <dbReference type="ARBA" id="ARBA00005082"/>
    </source>
</evidence>
<dbReference type="NCBIfam" id="TIGR02024">
    <property type="entry name" value="FtcD"/>
    <property type="match status" value="1"/>
</dbReference>
<dbReference type="InterPro" id="IPR037064">
    <property type="entry name" value="Formiminotransferase_N_sf"/>
</dbReference>
<dbReference type="InterPro" id="IPR037070">
    <property type="entry name" value="Formiminotransferase_C_sf"/>
</dbReference>
<comment type="similarity">
    <text evidence="5">In the C-terminal section; belongs to the cyclodeaminase/cyclohydrolase family.</text>
</comment>
<evidence type="ECO:0000313" key="22">
    <source>
        <dbReference type="EMBL" id="BBO23956.1"/>
    </source>
</evidence>
<dbReference type="EMBL" id="AP021858">
    <property type="protein sequence ID" value="BBO23956.1"/>
    <property type="molecule type" value="Genomic_DNA"/>
</dbReference>
<accession>A0A809S561</accession>
<dbReference type="InterPro" id="IPR022384">
    <property type="entry name" value="FormiminoTrfase_cat_dom_sf"/>
</dbReference>
<keyword evidence="14" id="KW-0206">Cytoskeleton</keyword>
<evidence type="ECO:0000256" key="9">
    <source>
        <dbReference type="ARBA" id="ARBA00022490"/>
    </source>
</evidence>
<dbReference type="GO" id="GO:0030412">
    <property type="term" value="F:formimidoyltetrahydrofolate cyclodeaminase activity"/>
    <property type="evidence" value="ECO:0007669"/>
    <property type="project" value="UniProtKB-EC"/>
</dbReference>
<evidence type="ECO:0000256" key="8">
    <source>
        <dbReference type="ARBA" id="ARBA00017787"/>
    </source>
</evidence>
<protein>
    <recommendedName>
        <fullName evidence="8">Formimidoyltransferase-cyclodeaminase</fullName>
        <ecNumber evidence="6">2.1.2.5</ecNumber>
        <ecNumber evidence="7">4.3.1.4</ecNumber>
    </recommendedName>
    <alternativeName>
        <fullName evidence="19">Formiminotransferase-cyclodeaminase</fullName>
    </alternativeName>
</protein>
<keyword evidence="16" id="KW-0511">Multifunctional enzyme</keyword>
<dbReference type="EC" id="4.3.1.4" evidence="7"/>
<dbReference type="GO" id="GO:0019556">
    <property type="term" value="P:L-histidine catabolic process to glutamate and formamide"/>
    <property type="evidence" value="ECO:0007669"/>
    <property type="project" value="UniProtKB-UniPathway"/>
</dbReference>
<evidence type="ECO:0000256" key="4">
    <source>
        <dbReference type="ARBA" id="ARBA00008297"/>
    </source>
</evidence>
<evidence type="ECO:0000256" key="18">
    <source>
        <dbReference type="ARBA" id="ARBA00025915"/>
    </source>
</evidence>
<evidence type="ECO:0000256" key="7">
    <source>
        <dbReference type="ARBA" id="ARBA00012998"/>
    </source>
</evidence>
<dbReference type="Proteomes" id="UP000662873">
    <property type="component" value="Chromosome"/>
</dbReference>
<evidence type="ECO:0000259" key="21">
    <source>
        <dbReference type="SMART" id="SM01222"/>
    </source>
</evidence>
<dbReference type="GO" id="GO:0005542">
    <property type="term" value="F:folic acid binding"/>
    <property type="evidence" value="ECO:0007669"/>
    <property type="project" value="UniProtKB-KW"/>
</dbReference>
<comment type="subcellular location">
    <subcellularLocation>
        <location evidence="1">Cytoplasm</location>
        <location evidence="1">Cytoskeleton</location>
        <location evidence="1">Microtubule organizing center</location>
        <location evidence="1">Centrosome</location>
        <location evidence="1">Centriole</location>
    </subcellularLocation>
    <subcellularLocation>
        <location evidence="2">Golgi apparatus</location>
    </subcellularLocation>
</comment>
<dbReference type="Gene3D" id="3.30.990.10">
    <property type="entry name" value="Formiminotransferase, N-terminal subdomain"/>
    <property type="match status" value="1"/>
</dbReference>
<comment type="subunit">
    <text evidence="18">Homooctamer, including four polyglutamate binding sites. The subunits are arranged as a tetramer of dimers, and form a planar ring-shaped structure.</text>
</comment>
<evidence type="ECO:0000256" key="5">
    <source>
        <dbReference type="ARBA" id="ARBA00010825"/>
    </source>
</evidence>
<gene>
    <name evidence="22" type="ORF">NPRO_15510</name>
</gene>
<evidence type="ECO:0000256" key="1">
    <source>
        <dbReference type="ARBA" id="ARBA00004114"/>
    </source>
</evidence>
<keyword evidence="11" id="KW-0369">Histidine metabolism</keyword>
<evidence type="ECO:0000256" key="2">
    <source>
        <dbReference type="ARBA" id="ARBA00004555"/>
    </source>
</evidence>
<evidence type="ECO:0000256" key="16">
    <source>
        <dbReference type="ARBA" id="ARBA00023268"/>
    </source>
</evidence>
<name>A0A809S561_9BACT</name>
<organism evidence="22 23">
    <name type="scientific">Candidatus Nitrosymbiomonas proteolyticus</name>
    <dbReference type="NCBI Taxonomy" id="2608984"/>
    <lineage>
        <taxon>Bacteria</taxon>
        <taxon>Bacillati</taxon>
        <taxon>Armatimonadota</taxon>
        <taxon>Armatimonadota incertae sedis</taxon>
        <taxon>Candidatus Nitrosymbiomonas</taxon>
    </lineage>
</organism>
<evidence type="ECO:0000256" key="19">
    <source>
        <dbReference type="ARBA" id="ARBA00030029"/>
    </source>
</evidence>
<evidence type="ECO:0000256" key="10">
    <source>
        <dbReference type="ARBA" id="ARBA00022679"/>
    </source>
</evidence>
<dbReference type="SMART" id="SM01221">
    <property type="entry name" value="FTCD"/>
    <property type="match status" value="1"/>
</dbReference>
<evidence type="ECO:0000256" key="12">
    <source>
        <dbReference type="ARBA" id="ARBA00022954"/>
    </source>
</evidence>
<reference evidence="22" key="1">
    <citation type="journal article" name="DNA Res.">
        <title>The physiological potential of anammox bacteria as revealed by their core genome structure.</title>
        <authorList>
            <person name="Okubo T."/>
            <person name="Toyoda A."/>
            <person name="Fukuhara K."/>
            <person name="Uchiyama I."/>
            <person name="Harigaya Y."/>
            <person name="Kuroiwa M."/>
            <person name="Suzuki T."/>
            <person name="Murakami Y."/>
            <person name="Suwa Y."/>
            <person name="Takami H."/>
        </authorList>
    </citation>
    <scope>NUCLEOTIDE SEQUENCE</scope>
    <source>
        <strain evidence="22">317325-2</strain>
    </source>
</reference>
<dbReference type="Gene3D" id="1.20.120.680">
    <property type="entry name" value="Formiminotetrahydrofolate cyclodeaminase monomer, up-and-down helical bundle"/>
    <property type="match status" value="1"/>
</dbReference>
<evidence type="ECO:0000256" key="11">
    <source>
        <dbReference type="ARBA" id="ARBA00022808"/>
    </source>
</evidence>
<evidence type="ECO:0000313" key="23">
    <source>
        <dbReference type="Proteomes" id="UP000662873"/>
    </source>
</evidence>
<proteinExistence type="inferred from homology"/>
<dbReference type="InterPro" id="IPR007044">
    <property type="entry name" value="Cyclodeamin/CycHdrlase"/>
</dbReference>
<dbReference type="InterPro" id="IPR013802">
    <property type="entry name" value="Formiminotransferase_C"/>
</dbReference>
<evidence type="ECO:0000256" key="13">
    <source>
        <dbReference type="ARBA" id="ARBA00023034"/>
    </source>
</evidence>
<dbReference type="Gene3D" id="3.30.70.670">
    <property type="entry name" value="Formiminotransferase, C-terminal subdomain"/>
    <property type="match status" value="1"/>
</dbReference>
<keyword evidence="15" id="KW-0456">Lyase</keyword>
<feature type="domain" description="Formiminotransferase C-terminal subdomain" evidence="20">
    <location>
        <begin position="199"/>
        <end position="364"/>
    </location>
</feature>
<feature type="domain" description="Formiminotransferase N-terminal subdomain" evidence="21">
    <location>
        <begin position="21"/>
        <end position="198"/>
    </location>
</feature>
<dbReference type="InterPro" id="IPR036178">
    <property type="entry name" value="Formintransfe-cycloase-like_sf"/>
</dbReference>
<sequence length="578" mass="61932">MAPSWQTRAGLPYTDGTMNPRIVECVPNFSEGKDRAVLDAIAAAVRKVEGVELLDVDPGASTNRTVFTFAGEPEPVCEAAFQSAKVAFELIDMRHHQGEHPRFGALDVCPLVPVSGITKDETVTYARGLGERIASELGVPIYFYGEAASTPQRRDLSVIRVGEYEGLPAKLQDPAWKPDFGPAEFVPKYGATAVGVRDFLIAFNVNLNTTSTRRANSVAFDLRERGRVKRIGNPITGEIARDAEGNPEYVPGALKSVRAIGWFIEEYGFAQVSMNLTDLSVTPLHLAFDVACEKAAERGMRVTGSEIVGLVPLGSMLEAGRYFLRKQRRSVGLPDSELIRVAIKSMGLDELGPFDPSERIVEYALGMGSPGRLVSLSVKDFLTTVASESPAPGGGSASALAGALGASLGAMVANLSSHKRGWDDRWEEFSDWAERASSASAALLGMVDEDTAAFDSLMAAFALPKESADEKKRRSEAIQAATRRAIEAPLRVARLAADSLDVLRQMALEGNPNSASDAGVGAILCKAAVQGAALNVRTNLSGLKDAAFAESTREEIERLLKDSSEKADEISAIVEEKL</sequence>
<dbReference type="InterPro" id="IPR004227">
    <property type="entry name" value="Formiminotransferase_cat"/>
</dbReference>
<dbReference type="SUPFAM" id="SSF101262">
    <property type="entry name" value="Methenyltetrahydrofolate cyclohydrolase-like"/>
    <property type="match status" value="1"/>
</dbReference>
<dbReference type="GO" id="GO:0005814">
    <property type="term" value="C:centriole"/>
    <property type="evidence" value="ECO:0007669"/>
    <property type="project" value="UniProtKB-SubCell"/>
</dbReference>
<dbReference type="UniPathway" id="UPA00379">
    <property type="reaction ID" value="UER00555"/>
</dbReference>